<proteinExistence type="inferred from homology"/>
<evidence type="ECO:0000313" key="3">
    <source>
        <dbReference type="Proteomes" id="UP001219862"/>
    </source>
</evidence>
<gene>
    <name evidence="2" type="primary">yidD</name>
    <name evidence="2" type="ORF">PRZ01_10345</name>
</gene>
<comment type="similarity">
    <text evidence="1">Belongs to the UPF0161 family.</text>
</comment>
<dbReference type="PANTHER" id="PTHR33383:SF1">
    <property type="entry name" value="MEMBRANE PROTEIN INSERTION EFFICIENCY FACTOR-RELATED"/>
    <property type="match status" value="1"/>
</dbReference>
<reference evidence="2 3" key="1">
    <citation type="submission" date="2022-10" db="EMBL/GenBank/DDBJ databases">
        <title>paucibacter sp. hw8 Genome sequencing.</title>
        <authorList>
            <person name="Park S."/>
        </authorList>
    </citation>
    <scope>NUCLEOTIDE SEQUENCE [LARGE SCALE GENOMIC DNA]</scope>
    <source>
        <strain evidence="3">hw8</strain>
    </source>
</reference>
<name>A0ABT5KRQ2_9BURK</name>
<sequence length="110" mass="11529">MSDTPVPPTLAERALVGLVRGYRLLLSPWLGASCRFAPTCSVYAIEALQRHGAAAGTYLAAARILRCNPFCAGGHDGVPEQAPSLFAHLGLSKAPGPCPSTPLLQKLPHD</sequence>
<comment type="caution">
    <text evidence="2">The sequence shown here is derived from an EMBL/GenBank/DDBJ whole genome shotgun (WGS) entry which is preliminary data.</text>
</comment>
<dbReference type="NCBIfam" id="TIGR00278">
    <property type="entry name" value="membrane protein insertion efficiency factor YidD"/>
    <property type="match status" value="1"/>
</dbReference>
<keyword evidence="1" id="KW-0472">Membrane</keyword>
<dbReference type="Pfam" id="PF01809">
    <property type="entry name" value="YidD"/>
    <property type="match status" value="1"/>
</dbReference>
<dbReference type="EMBL" id="JAQQXS010000008">
    <property type="protein sequence ID" value="MDC8785591.1"/>
    <property type="molecule type" value="Genomic_DNA"/>
</dbReference>
<dbReference type="RefSeq" id="WP_273596708.1">
    <property type="nucleotide sequence ID" value="NZ_JAQQXS010000008.1"/>
</dbReference>
<keyword evidence="3" id="KW-1185">Reference proteome</keyword>
<accession>A0ABT5KRQ2</accession>
<comment type="function">
    <text evidence="1">Could be involved in insertion of integral membrane proteins into the membrane.</text>
</comment>
<protein>
    <recommendedName>
        <fullName evidence="1">Putative membrane protein insertion efficiency factor</fullName>
    </recommendedName>
</protein>
<dbReference type="SMART" id="SM01234">
    <property type="entry name" value="Haemolytic"/>
    <property type="match status" value="1"/>
</dbReference>
<dbReference type="Proteomes" id="UP001219862">
    <property type="component" value="Unassembled WGS sequence"/>
</dbReference>
<dbReference type="InterPro" id="IPR002696">
    <property type="entry name" value="Membr_insert_effic_factor_YidD"/>
</dbReference>
<dbReference type="HAMAP" id="MF_00386">
    <property type="entry name" value="UPF0161_YidD"/>
    <property type="match status" value="1"/>
</dbReference>
<comment type="subcellular location">
    <subcellularLocation>
        <location evidence="1">Cell membrane</location>
        <topology evidence="1">Peripheral membrane protein</topology>
        <orientation evidence="1">Cytoplasmic side</orientation>
    </subcellularLocation>
</comment>
<keyword evidence="1" id="KW-1003">Cell membrane</keyword>
<evidence type="ECO:0000313" key="2">
    <source>
        <dbReference type="EMBL" id="MDC8785591.1"/>
    </source>
</evidence>
<evidence type="ECO:0000256" key="1">
    <source>
        <dbReference type="HAMAP-Rule" id="MF_00386"/>
    </source>
</evidence>
<dbReference type="PANTHER" id="PTHR33383">
    <property type="entry name" value="MEMBRANE PROTEIN INSERTION EFFICIENCY FACTOR-RELATED"/>
    <property type="match status" value="1"/>
</dbReference>
<organism evidence="2 3">
    <name type="scientific">Roseateles koreensis</name>
    <dbReference type="NCBI Taxonomy" id="2987526"/>
    <lineage>
        <taxon>Bacteria</taxon>
        <taxon>Pseudomonadati</taxon>
        <taxon>Pseudomonadota</taxon>
        <taxon>Betaproteobacteria</taxon>
        <taxon>Burkholderiales</taxon>
        <taxon>Sphaerotilaceae</taxon>
        <taxon>Roseateles</taxon>
    </lineage>
</organism>